<dbReference type="Proteomes" id="UP000481421">
    <property type="component" value="Unassembled WGS sequence"/>
</dbReference>
<dbReference type="Gene3D" id="3.10.129.10">
    <property type="entry name" value="Hotdog Thioesterase"/>
    <property type="match status" value="1"/>
</dbReference>
<feature type="domain" description="MaoC-like" evidence="1">
    <location>
        <begin position="157"/>
        <end position="253"/>
    </location>
</feature>
<feature type="domain" description="FAS1-like dehydratase" evidence="2">
    <location>
        <begin position="73"/>
        <end position="130"/>
    </location>
</feature>
<sequence length="279" mass="30845">MDIDNLMPWLGRTERRDAFVDAWPVEGLQALLDQSGPCVPGSEAPLLSQWLYFGPTVDQSRIDVDGHPKRGRFLPPVELPRRMWAASDIQFHAPLLIGKDVTKTAEIADISLKQGESGALVFVKVANRYESGGTLLLEENQTLVYRDHPPANSAAPASKQAPKTPAWTVCHRPDETMVFRYSAVTFNAHRIHYDRAYATGVEGYAGVIVQGQLLATLMLEACKANAGPKIRRFSFRGVQPVFTGETVFAEGREKEGGCDLWIRDEIGVLRMSGTAELDH</sequence>
<reference evidence="3 4" key="1">
    <citation type="submission" date="2020-02" db="EMBL/GenBank/DDBJ databases">
        <title>Rhodobacter algicola sp. nov., isolated from microalga culture.</title>
        <authorList>
            <person name="Park C.-Y."/>
        </authorList>
    </citation>
    <scope>NUCLEOTIDE SEQUENCE [LARGE SCALE GENOMIC DNA]</scope>
    <source>
        <strain evidence="3 4">ETT8</strain>
    </source>
</reference>
<dbReference type="GO" id="GO:0019171">
    <property type="term" value="F:(3R)-hydroxyacyl-[acyl-carrier-protein] dehydratase activity"/>
    <property type="evidence" value="ECO:0007669"/>
    <property type="project" value="TreeGrafter"/>
</dbReference>
<evidence type="ECO:0000259" key="2">
    <source>
        <dbReference type="Pfam" id="PF13452"/>
    </source>
</evidence>
<accession>A0A6B3RXL6</accession>
<dbReference type="InterPro" id="IPR039569">
    <property type="entry name" value="FAS1-like_DH_region"/>
</dbReference>
<proteinExistence type="predicted"/>
<protein>
    <submittedName>
        <fullName evidence="3">Acyl-CoA dehydrogenase</fullName>
    </submittedName>
</protein>
<dbReference type="EMBL" id="JAAIKE010000014">
    <property type="protein sequence ID" value="NEX48625.1"/>
    <property type="molecule type" value="Genomic_DNA"/>
</dbReference>
<evidence type="ECO:0000313" key="3">
    <source>
        <dbReference type="EMBL" id="NEX48625.1"/>
    </source>
</evidence>
<gene>
    <name evidence="3" type="ORF">G3572_20720</name>
</gene>
<dbReference type="Pfam" id="PF13452">
    <property type="entry name" value="FAS1_DH_region"/>
    <property type="match status" value="1"/>
</dbReference>
<keyword evidence="4" id="KW-1185">Reference proteome</keyword>
<dbReference type="PANTHER" id="PTHR28152:SF1">
    <property type="entry name" value="HYDROXYACYL-THIOESTER DEHYDRATASE TYPE 2, MITOCHONDRIAL"/>
    <property type="match status" value="1"/>
</dbReference>
<dbReference type="Pfam" id="PF01575">
    <property type="entry name" value="MaoC_dehydratas"/>
    <property type="match status" value="1"/>
</dbReference>
<organism evidence="3 4">
    <name type="scientific">Pseudotabrizicola algicola</name>
    <dbReference type="NCBI Taxonomy" id="2709381"/>
    <lineage>
        <taxon>Bacteria</taxon>
        <taxon>Pseudomonadati</taxon>
        <taxon>Pseudomonadota</taxon>
        <taxon>Alphaproteobacteria</taxon>
        <taxon>Rhodobacterales</taxon>
        <taxon>Paracoccaceae</taxon>
        <taxon>Pseudotabrizicola</taxon>
    </lineage>
</organism>
<dbReference type="InterPro" id="IPR029069">
    <property type="entry name" value="HotDog_dom_sf"/>
</dbReference>
<dbReference type="RefSeq" id="WP_164615434.1">
    <property type="nucleotide sequence ID" value="NZ_JAAIKE010000014.1"/>
</dbReference>
<evidence type="ECO:0000313" key="4">
    <source>
        <dbReference type="Proteomes" id="UP000481421"/>
    </source>
</evidence>
<dbReference type="SUPFAM" id="SSF54637">
    <property type="entry name" value="Thioesterase/thiol ester dehydrase-isomerase"/>
    <property type="match status" value="2"/>
</dbReference>
<evidence type="ECO:0000259" key="1">
    <source>
        <dbReference type="Pfam" id="PF01575"/>
    </source>
</evidence>
<comment type="caution">
    <text evidence="3">The sequence shown here is derived from an EMBL/GenBank/DDBJ whole genome shotgun (WGS) entry which is preliminary data.</text>
</comment>
<dbReference type="PANTHER" id="PTHR28152">
    <property type="entry name" value="HYDROXYACYL-THIOESTER DEHYDRATASE TYPE 2, MITOCHONDRIAL"/>
    <property type="match status" value="1"/>
</dbReference>
<dbReference type="AlphaFoldDB" id="A0A6B3RXL6"/>
<dbReference type="InterPro" id="IPR052741">
    <property type="entry name" value="Mitochondrial_HTD2"/>
</dbReference>
<dbReference type="InterPro" id="IPR002539">
    <property type="entry name" value="MaoC-like_dom"/>
</dbReference>
<name>A0A6B3RXL6_9RHOB</name>